<keyword evidence="3" id="KW-1133">Transmembrane helix</keyword>
<evidence type="ECO:0000256" key="1">
    <source>
        <dbReference type="ARBA" id="ARBA00006068"/>
    </source>
</evidence>
<dbReference type="RefSeq" id="WP_188892862.1">
    <property type="nucleotide sequence ID" value="NZ_BMHY01000021.1"/>
</dbReference>
<dbReference type="Gene3D" id="3.40.630.190">
    <property type="entry name" value="LCP protein"/>
    <property type="match status" value="1"/>
</dbReference>
<reference evidence="5 6" key="1">
    <citation type="journal article" date="2014" name="Int. J. Syst. Evol. Microbiol.">
        <title>Complete genome sequence of Corynebacterium casei LMG S-19264T (=DSM 44701T), isolated from a smear-ripened cheese.</title>
        <authorList>
            <consortium name="US DOE Joint Genome Institute (JGI-PGF)"/>
            <person name="Walter F."/>
            <person name="Albersmeier A."/>
            <person name="Kalinowski J."/>
            <person name="Ruckert C."/>
        </authorList>
    </citation>
    <scope>NUCLEOTIDE SEQUENCE [LARGE SCALE GENOMIC DNA]</scope>
    <source>
        <strain evidence="5 6">CGMCC 1.15286</strain>
    </source>
</reference>
<evidence type="ECO:0000313" key="6">
    <source>
        <dbReference type="Proteomes" id="UP000600247"/>
    </source>
</evidence>
<dbReference type="PANTHER" id="PTHR33392:SF6">
    <property type="entry name" value="POLYISOPRENYL-TEICHOIC ACID--PEPTIDOGLYCAN TEICHOIC ACID TRANSFERASE TAGU"/>
    <property type="match status" value="1"/>
</dbReference>
<dbReference type="InterPro" id="IPR050922">
    <property type="entry name" value="LytR/CpsA/Psr_CW_biosynth"/>
</dbReference>
<feature type="region of interest" description="Disordered" evidence="2">
    <location>
        <begin position="1"/>
        <end position="33"/>
    </location>
</feature>
<dbReference type="PANTHER" id="PTHR33392">
    <property type="entry name" value="POLYISOPRENYL-TEICHOIC ACID--PEPTIDOGLYCAN TEICHOIC ACID TRANSFERASE TAGU"/>
    <property type="match status" value="1"/>
</dbReference>
<dbReference type="NCBIfam" id="TIGR00350">
    <property type="entry name" value="lytR_cpsA_psr"/>
    <property type="match status" value="1"/>
</dbReference>
<accession>A0A917MCV2</accession>
<dbReference type="AlphaFoldDB" id="A0A917MCV2"/>
<comment type="similarity">
    <text evidence="1">Belongs to the LytR/CpsA/Psr (LCP) family.</text>
</comment>
<keyword evidence="3" id="KW-0812">Transmembrane</keyword>
<evidence type="ECO:0000259" key="4">
    <source>
        <dbReference type="Pfam" id="PF03816"/>
    </source>
</evidence>
<name>A0A917MCV2_9BACL</name>
<dbReference type="EMBL" id="BMHY01000021">
    <property type="protein sequence ID" value="GGG89076.1"/>
    <property type="molecule type" value="Genomic_DNA"/>
</dbReference>
<sequence length="362" mass="39370">MSQGSTQLPPRGGARKPVSSNTPAKASKRKPKKKRSVTKTVLLVILAIVILVGGFLVYLGIRADQAIKQIGTDDPDATPIPVSESVKNKSVSMALLGIDTRANAGGMNTDVMMVAAFNPSTKSAVVVSIPRDSLLKLDGYADRKANGHYNAFYRQALDKETKSGKKTKDAKVLAEADAKRAISEMLGKFFGIETKYTAIINFKGFTDVVDALGGIEVDVDMDMKWSDSHDGTNINLKKGYQLLNGGQALDFVRYRQSKDGKNMSSDFDRNKRESQVVAKVVDKMKSLDGLTKLGTVIDAVGDNLKINMPQSEIKNMMGAYFGISSENVQFIALEGNWRSPYVYLDQAKLDAARSALQAKMAE</sequence>
<dbReference type="Pfam" id="PF03816">
    <property type="entry name" value="LytR_cpsA_psr"/>
    <property type="match status" value="1"/>
</dbReference>
<comment type="caution">
    <text evidence="5">The sequence shown here is derived from an EMBL/GenBank/DDBJ whole genome shotgun (WGS) entry which is preliminary data.</text>
</comment>
<keyword evidence="3" id="KW-0472">Membrane</keyword>
<dbReference type="Proteomes" id="UP000600247">
    <property type="component" value="Unassembled WGS sequence"/>
</dbReference>
<evidence type="ECO:0000256" key="2">
    <source>
        <dbReference type="SAM" id="MobiDB-lite"/>
    </source>
</evidence>
<proteinExistence type="inferred from homology"/>
<protein>
    <recommendedName>
        <fullName evidence="4">Cell envelope-related transcriptional attenuator domain-containing protein</fullName>
    </recommendedName>
</protein>
<gene>
    <name evidence="5" type="ORF">GCM10010918_54700</name>
</gene>
<evidence type="ECO:0000313" key="5">
    <source>
        <dbReference type="EMBL" id="GGG89076.1"/>
    </source>
</evidence>
<dbReference type="InterPro" id="IPR004474">
    <property type="entry name" value="LytR_CpsA_psr"/>
</dbReference>
<feature type="domain" description="Cell envelope-related transcriptional attenuator" evidence="4">
    <location>
        <begin position="108"/>
        <end position="286"/>
    </location>
</feature>
<feature type="transmembrane region" description="Helical" evidence="3">
    <location>
        <begin position="40"/>
        <end position="61"/>
    </location>
</feature>
<keyword evidence="6" id="KW-1185">Reference proteome</keyword>
<organism evidence="5 6">
    <name type="scientific">Paenibacillus radicis</name>
    <name type="common">ex Gao et al. 2016</name>
    <dbReference type="NCBI Taxonomy" id="1737354"/>
    <lineage>
        <taxon>Bacteria</taxon>
        <taxon>Bacillati</taxon>
        <taxon>Bacillota</taxon>
        <taxon>Bacilli</taxon>
        <taxon>Bacillales</taxon>
        <taxon>Paenibacillaceae</taxon>
        <taxon>Paenibacillus</taxon>
    </lineage>
</organism>
<evidence type="ECO:0000256" key="3">
    <source>
        <dbReference type="SAM" id="Phobius"/>
    </source>
</evidence>